<organism evidence="2 3">
    <name type="scientific">Halopseudomonas salina</name>
    <dbReference type="NCBI Taxonomy" id="1323744"/>
    <lineage>
        <taxon>Bacteria</taxon>
        <taxon>Pseudomonadati</taxon>
        <taxon>Pseudomonadota</taxon>
        <taxon>Gammaproteobacteria</taxon>
        <taxon>Pseudomonadales</taxon>
        <taxon>Pseudomonadaceae</taxon>
        <taxon>Halopseudomonas</taxon>
    </lineage>
</organism>
<dbReference type="Pfam" id="PF00535">
    <property type="entry name" value="Glycos_transf_2"/>
    <property type="match status" value="1"/>
</dbReference>
<sequence length="316" mass="35700">MRLMSEEWPRKQARLSIVITTYNYAKVVCRAIDSVASQLCSESELIVIDDGSTDDTASLLAGHILPAEVNAGYLIQPNTGPAAARNRALEYCNGIWVLFLDADDALCPGSIEKICSVLTEHPDTDLLLGGHIAAYPDGREKYHEPSRVASDEKQRLLDYLLNKRISISHGCSIFRTTAVRERPYPEHLRQAEDIAVFAYMLSQPKCMTLQAPLAVIYKHQDSLRNDVSLTIANSALIAETVFESMPDWIQPYRRQYEAKRALSAFRSCYRAARRKDALAYYKKAFKLSPRQAFRWDYLSKWLRLIFATRAKGGASD</sequence>
<dbReference type="InterPro" id="IPR050834">
    <property type="entry name" value="Glycosyltransf_2"/>
</dbReference>
<dbReference type="PANTHER" id="PTHR43685">
    <property type="entry name" value="GLYCOSYLTRANSFERASE"/>
    <property type="match status" value="1"/>
</dbReference>
<keyword evidence="3" id="KW-1185">Reference proteome</keyword>
<evidence type="ECO:0000259" key="1">
    <source>
        <dbReference type="Pfam" id="PF00535"/>
    </source>
</evidence>
<comment type="caution">
    <text evidence="2">The sequence shown here is derived from an EMBL/GenBank/DDBJ whole genome shotgun (WGS) entry which is preliminary data.</text>
</comment>
<dbReference type="InterPro" id="IPR029044">
    <property type="entry name" value="Nucleotide-diphossugar_trans"/>
</dbReference>
<evidence type="ECO:0000313" key="3">
    <source>
        <dbReference type="Proteomes" id="UP000638188"/>
    </source>
</evidence>
<dbReference type="EMBL" id="BMFF01000003">
    <property type="protein sequence ID" value="GGD00764.1"/>
    <property type="molecule type" value="Genomic_DNA"/>
</dbReference>
<evidence type="ECO:0000313" key="2">
    <source>
        <dbReference type="EMBL" id="GGD00764.1"/>
    </source>
</evidence>
<dbReference type="Gene3D" id="3.90.550.10">
    <property type="entry name" value="Spore Coat Polysaccharide Biosynthesis Protein SpsA, Chain A"/>
    <property type="match status" value="1"/>
</dbReference>
<dbReference type="SUPFAM" id="SSF53448">
    <property type="entry name" value="Nucleotide-diphospho-sugar transferases"/>
    <property type="match status" value="1"/>
</dbReference>
<dbReference type="CDD" id="cd00761">
    <property type="entry name" value="Glyco_tranf_GTA_type"/>
    <property type="match status" value="1"/>
</dbReference>
<proteinExistence type="predicted"/>
<gene>
    <name evidence="2" type="ORF">GCM10007418_20030</name>
</gene>
<dbReference type="PANTHER" id="PTHR43685:SF11">
    <property type="entry name" value="GLYCOSYLTRANSFERASE TAGX-RELATED"/>
    <property type="match status" value="1"/>
</dbReference>
<protein>
    <recommendedName>
        <fullName evidence="1">Glycosyltransferase 2-like domain-containing protein</fullName>
    </recommendedName>
</protein>
<name>A0ABQ1PPD8_9GAMM</name>
<feature type="domain" description="Glycosyltransferase 2-like" evidence="1">
    <location>
        <begin position="16"/>
        <end position="180"/>
    </location>
</feature>
<accession>A0ABQ1PPD8</accession>
<dbReference type="Proteomes" id="UP000638188">
    <property type="component" value="Unassembled WGS sequence"/>
</dbReference>
<reference evidence="3" key="1">
    <citation type="journal article" date="2019" name="Int. J. Syst. Evol. Microbiol.">
        <title>The Global Catalogue of Microorganisms (GCM) 10K type strain sequencing project: providing services to taxonomists for standard genome sequencing and annotation.</title>
        <authorList>
            <consortium name="The Broad Institute Genomics Platform"/>
            <consortium name="The Broad Institute Genome Sequencing Center for Infectious Disease"/>
            <person name="Wu L."/>
            <person name="Ma J."/>
        </authorList>
    </citation>
    <scope>NUCLEOTIDE SEQUENCE [LARGE SCALE GENOMIC DNA]</scope>
    <source>
        <strain evidence="3">CGMCC 1.12482</strain>
    </source>
</reference>
<dbReference type="InterPro" id="IPR001173">
    <property type="entry name" value="Glyco_trans_2-like"/>
</dbReference>